<dbReference type="VEuPathDB" id="FungiDB:H257_18596"/>
<dbReference type="RefSeq" id="XP_009845991.1">
    <property type="nucleotide sequence ID" value="XM_009847689.1"/>
</dbReference>
<proteinExistence type="predicted"/>
<accession>W4FCH1</accession>
<evidence type="ECO:0000256" key="1">
    <source>
        <dbReference type="SAM" id="Phobius"/>
    </source>
</evidence>
<reference evidence="2" key="1">
    <citation type="submission" date="2013-12" db="EMBL/GenBank/DDBJ databases">
        <title>The Genome Sequence of Aphanomyces astaci APO3.</title>
        <authorList>
            <consortium name="The Broad Institute Genomics Platform"/>
            <person name="Russ C."/>
            <person name="Tyler B."/>
            <person name="van West P."/>
            <person name="Dieguez-Uribeondo J."/>
            <person name="Young S.K."/>
            <person name="Zeng Q."/>
            <person name="Gargeya S."/>
            <person name="Fitzgerald M."/>
            <person name="Abouelleil A."/>
            <person name="Alvarado L."/>
            <person name="Chapman S.B."/>
            <person name="Gainer-Dewar J."/>
            <person name="Goldberg J."/>
            <person name="Griggs A."/>
            <person name="Gujja S."/>
            <person name="Hansen M."/>
            <person name="Howarth C."/>
            <person name="Imamovic A."/>
            <person name="Ireland A."/>
            <person name="Larimer J."/>
            <person name="McCowan C."/>
            <person name="Murphy C."/>
            <person name="Pearson M."/>
            <person name="Poon T.W."/>
            <person name="Priest M."/>
            <person name="Roberts A."/>
            <person name="Saif S."/>
            <person name="Shea T."/>
            <person name="Sykes S."/>
            <person name="Wortman J."/>
            <person name="Nusbaum C."/>
            <person name="Birren B."/>
        </authorList>
    </citation>
    <scope>NUCLEOTIDE SEQUENCE [LARGE SCALE GENOMIC DNA]</scope>
    <source>
        <strain evidence="2">APO3</strain>
    </source>
</reference>
<keyword evidence="1" id="KW-0812">Transmembrane</keyword>
<keyword evidence="1" id="KW-0472">Membrane</keyword>
<feature type="transmembrane region" description="Helical" evidence="1">
    <location>
        <begin position="89"/>
        <end position="108"/>
    </location>
</feature>
<keyword evidence="1" id="KW-1133">Transmembrane helix</keyword>
<dbReference type="EMBL" id="KI913296">
    <property type="protein sequence ID" value="ETV64526.1"/>
    <property type="molecule type" value="Genomic_DNA"/>
</dbReference>
<dbReference type="AlphaFoldDB" id="W4FCH1"/>
<dbReference type="GeneID" id="20820592"/>
<gene>
    <name evidence="2" type="ORF">H257_18596</name>
</gene>
<name>W4FCH1_APHAT</name>
<sequence>MSSSDAQATRRRRAGVAMAMRQTVPPLTRRSASGMISIESRVQYRIDTIPLTSPLELLYLSSSRVSSKNRSFQFLRLNRLPPAPCLNSAPSFTILSWLLVVLVVMLILDERM</sequence>
<organism evidence="2">
    <name type="scientific">Aphanomyces astaci</name>
    <name type="common">Crayfish plague agent</name>
    <dbReference type="NCBI Taxonomy" id="112090"/>
    <lineage>
        <taxon>Eukaryota</taxon>
        <taxon>Sar</taxon>
        <taxon>Stramenopiles</taxon>
        <taxon>Oomycota</taxon>
        <taxon>Saprolegniomycetes</taxon>
        <taxon>Saprolegniales</taxon>
        <taxon>Verrucalvaceae</taxon>
        <taxon>Aphanomyces</taxon>
    </lineage>
</organism>
<protein>
    <submittedName>
        <fullName evidence="2">Uncharacterized protein</fullName>
    </submittedName>
</protein>
<evidence type="ECO:0000313" key="2">
    <source>
        <dbReference type="EMBL" id="ETV64526.1"/>
    </source>
</evidence>